<dbReference type="AlphaFoldDB" id="A0AAX6MH58"/>
<evidence type="ECO:0000313" key="4">
    <source>
        <dbReference type="EMBL" id="KAK6951757.1"/>
    </source>
</evidence>
<feature type="transmembrane region" description="Helical" evidence="2">
    <location>
        <begin position="208"/>
        <end position="232"/>
    </location>
</feature>
<feature type="signal peptide" evidence="3">
    <location>
        <begin position="1"/>
        <end position="19"/>
    </location>
</feature>
<sequence>MVATSRFLSFAALWRASAALLVANGSPCETKCGNVLSSTADDMIVCKDSEYKLSSPGQVYEACIGCESTSSYGTPNGAQNKSDLQSMLYNMRYAVNVCLFEAGTSPCITSAIQYGNLTSSSSIYGYCDKWTDYNLDKCHDCLTSSSNSDYLRNYISILDGACRLRLEPPATLPLQGNIFSTDVVNVTEPTPTATFAPPGLKGPLDSGAIAGIVVGGIVVLLVIVGCGIVLNGKRRRKAYLRRREQTAKNWPSTQGGGEMYETPISQKPLRGWEDSPISAATQTTFPPYFSPYSSQYNSPISAVEGPSNMTWPVEKSHNIGIAISPDREAYSPWSDRKGKEKAAAEGNDGYELQEGMNSAGGYENSAPIQPSHAYNPPILNHPGYGRRSTGSQESPQE</sequence>
<feature type="region of interest" description="Disordered" evidence="1">
    <location>
        <begin position="328"/>
        <end position="397"/>
    </location>
</feature>
<keyword evidence="2" id="KW-0472">Membrane</keyword>
<name>A0AAX6MH58_9PEZI</name>
<evidence type="ECO:0000256" key="3">
    <source>
        <dbReference type="SAM" id="SignalP"/>
    </source>
</evidence>
<evidence type="ECO:0008006" key="6">
    <source>
        <dbReference type="Google" id="ProtNLM"/>
    </source>
</evidence>
<proteinExistence type="predicted"/>
<feature type="compositionally biased region" description="Polar residues" evidence="1">
    <location>
        <begin position="388"/>
        <end position="397"/>
    </location>
</feature>
<keyword evidence="3" id="KW-0732">Signal</keyword>
<keyword evidence="2" id="KW-1133">Transmembrane helix</keyword>
<organism evidence="4 5">
    <name type="scientific">Daldinia eschscholtzii</name>
    <dbReference type="NCBI Taxonomy" id="292717"/>
    <lineage>
        <taxon>Eukaryota</taxon>
        <taxon>Fungi</taxon>
        <taxon>Dikarya</taxon>
        <taxon>Ascomycota</taxon>
        <taxon>Pezizomycotina</taxon>
        <taxon>Sordariomycetes</taxon>
        <taxon>Xylariomycetidae</taxon>
        <taxon>Xylariales</taxon>
        <taxon>Hypoxylaceae</taxon>
        <taxon>Daldinia</taxon>
    </lineage>
</organism>
<evidence type="ECO:0000256" key="1">
    <source>
        <dbReference type="SAM" id="MobiDB-lite"/>
    </source>
</evidence>
<feature type="compositionally biased region" description="Basic and acidic residues" evidence="1">
    <location>
        <begin position="328"/>
        <end position="343"/>
    </location>
</feature>
<dbReference type="EMBL" id="JBANMG010000006">
    <property type="protein sequence ID" value="KAK6951757.1"/>
    <property type="molecule type" value="Genomic_DNA"/>
</dbReference>
<protein>
    <recommendedName>
        <fullName evidence="6">Lpxtg-domain-containing protein</fullName>
    </recommendedName>
</protein>
<keyword evidence="2" id="KW-0812">Transmembrane</keyword>
<keyword evidence="5" id="KW-1185">Reference proteome</keyword>
<evidence type="ECO:0000256" key="2">
    <source>
        <dbReference type="SAM" id="Phobius"/>
    </source>
</evidence>
<comment type="caution">
    <text evidence="4">The sequence shown here is derived from an EMBL/GenBank/DDBJ whole genome shotgun (WGS) entry which is preliminary data.</text>
</comment>
<reference evidence="4 5" key="1">
    <citation type="journal article" date="2024" name="Front Chem Biol">
        <title>Unveiling the potential of Daldinia eschscholtzii MFLUCC 19-0629 through bioactivity and bioinformatics studies for enhanced sustainable agriculture production.</title>
        <authorList>
            <person name="Brooks S."/>
            <person name="Weaver J.A."/>
            <person name="Klomchit A."/>
            <person name="Alharthi S.A."/>
            <person name="Onlamun T."/>
            <person name="Nurani R."/>
            <person name="Vong T.K."/>
            <person name="Alberti F."/>
            <person name="Greco C."/>
        </authorList>
    </citation>
    <scope>NUCLEOTIDE SEQUENCE [LARGE SCALE GENOMIC DNA]</scope>
    <source>
        <strain evidence="4">MFLUCC 19-0629</strain>
    </source>
</reference>
<dbReference type="Proteomes" id="UP001369815">
    <property type="component" value="Unassembled WGS sequence"/>
</dbReference>
<accession>A0AAX6MH58</accession>
<gene>
    <name evidence="4" type="ORF">Daesc_006280</name>
</gene>
<feature type="chain" id="PRO_5043668600" description="Lpxtg-domain-containing protein" evidence="3">
    <location>
        <begin position="20"/>
        <end position="397"/>
    </location>
</feature>
<evidence type="ECO:0000313" key="5">
    <source>
        <dbReference type="Proteomes" id="UP001369815"/>
    </source>
</evidence>